<dbReference type="RefSeq" id="WP_200759426.1">
    <property type="nucleotide sequence ID" value="NZ_AP023366.1"/>
</dbReference>
<accession>A0A7I8D5A0</accession>
<dbReference type="CDD" id="cd17909">
    <property type="entry name" value="CheC_ClassI"/>
    <property type="match status" value="1"/>
</dbReference>
<reference evidence="4 5" key="1">
    <citation type="submission" date="2020-08" db="EMBL/GenBank/DDBJ databases">
        <title>Complete Genome Sequence of Effusibacillus dendaii Strain skT53, Isolated from Farmland soil.</title>
        <authorList>
            <person name="Konishi T."/>
            <person name="Kawasaki H."/>
        </authorList>
    </citation>
    <scope>NUCLEOTIDE SEQUENCE [LARGE SCALE GENOMIC DNA]</scope>
    <source>
        <strain evidence="5">skT53</strain>
    </source>
</reference>
<name>A0A7I8D5A0_9BACL</name>
<dbReference type="EMBL" id="AP023366">
    <property type="protein sequence ID" value="BCJ85284.1"/>
    <property type="molecule type" value="Genomic_DNA"/>
</dbReference>
<dbReference type="InterPro" id="IPR050992">
    <property type="entry name" value="CheZ_family_phosphatases"/>
</dbReference>
<dbReference type="AlphaFoldDB" id="A0A7I8D5A0"/>
<dbReference type="Proteomes" id="UP000593802">
    <property type="component" value="Chromosome"/>
</dbReference>
<evidence type="ECO:0000259" key="3">
    <source>
        <dbReference type="Pfam" id="PF04509"/>
    </source>
</evidence>
<dbReference type="GO" id="GO:0016787">
    <property type="term" value="F:hydrolase activity"/>
    <property type="evidence" value="ECO:0007669"/>
    <property type="project" value="UniProtKB-KW"/>
</dbReference>
<dbReference type="SUPFAM" id="SSF103039">
    <property type="entry name" value="CheC-like"/>
    <property type="match status" value="1"/>
</dbReference>
<feature type="domain" description="CheC-like protein" evidence="3">
    <location>
        <begin position="11"/>
        <end position="47"/>
    </location>
</feature>
<feature type="domain" description="CheC-like protein" evidence="3">
    <location>
        <begin position="109"/>
        <end position="145"/>
    </location>
</feature>
<dbReference type="Pfam" id="PF04509">
    <property type="entry name" value="CheC"/>
    <property type="match status" value="2"/>
</dbReference>
<evidence type="ECO:0000256" key="1">
    <source>
        <dbReference type="ARBA" id="ARBA00022500"/>
    </source>
</evidence>
<keyword evidence="1" id="KW-0145">Chemotaxis</keyword>
<evidence type="ECO:0000313" key="5">
    <source>
        <dbReference type="Proteomes" id="UP000593802"/>
    </source>
</evidence>
<dbReference type="InterPro" id="IPR007597">
    <property type="entry name" value="CheC"/>
</dbReference>
<dbReference type="Gene3D" id="3.40.1550.10">
    <property type="entry name" value="CheC-like"/>
    <property type="match status" value="1"/>
</dbReference>
<evidence type="ECO:0000256" key="2">
    <source>
        <dbReference type="ARBA" id="ARBA00022801"/>
    </source>
</evidence>
<dbReference type="KEGG" id="eff:skT53_02690"/>
<evidence type="ECO:0000313" key="4">
    <source>
        <dbReference type="EMBL" id="BCJ85284.1"/>
    </source>
</evidence>
<protein>
    <submittedName>
        <fullName evidence="4">CheY-P-specific phosphatase CheC</fullName>
    </submittedName>
</protein>
<keyword evidence="5" id="KW-1185">Reference proteome</keyword>
<gene>
    <name evidence="4" type="primary">cheC44H</name>
    <name evidence="4" type="ORF">skT53_02690</name>
</gene>
<keyword evidence="2" id="KW-0378">Hydrolase</keyword>
<proteinExistence type="predicted"/>
<dbReference type="PANTHER" id="PTHR43693">
    <property type="entry name" value="PROTEIN PHOSPHATASE CHEZ"/>
    <property type="match status" value="1"/>
</dbReference>
<sequence length="205" mass="22498">MQDPFSTINKFQLSVFQEIGNIGAGHAATALSILMQKEVEMSVPRVHVAPLQEVDEVVGNSEQEVVGVFFRVDGDITGSMFMMLHVESAKMLLSALMPGSEVNLYNEYELSALMEIGNILCGSYISAFSDLTQSKMYQSVPAISIDMAGALLNVAFMHVGMSCDTVLVVETEFRQGNENVESQFFFLPDPASLQTIFKRLGVEHS</sequence>
<dbReference type="InterPro" id="IPR028976">
    <property type="entry name" value="CheC-like_sf"/>
</dbReference>
<dbReference type="GO" id="GO:0006935">
    <property type="term" value="P:chemotaxis"/>
    <property type="evidence" value="ECO:0007669"/>
    <property type="project" value="UniProtKB-KW"/>
</dbReference>
<organism evidence="4 5">
    <name type="scientific">Effusibacillus dendaii</name>
    <dbReference type="NCBI Taxonomy" id="2743772"/>
    <lineage>
        <taxon>Bacteria</taxon>
        <taxon>Bacillati</taxon>
        <taxon>Bacillota</taxon>
        <taxon>Bacilli</taxon>
        <taxon>Bacillales</taxon>
        <taxon>Alicyclobacillaceae</taxon>
        <taxon>Effusibacillus</taxon>
    </lineage>
</organism>
<dbReference type="PANTHER" id="PTHR43693:SF1">
    <property type="entry name" value="PROTEIN PHOSPHATASE CHEZ"/>
    <property type="match status" value="1"/>
</dbReference>